<dbReference type="PANTHER" id="PTHR35010:SF2">
    <property type="entry name" value="BLL4672 PROTEIN"/>
    <property type="match status" value="1"/>
</dbReference>
<protein>
    <submittedName>
        <fullName evidence="2">Transcriptional regulator</fullName>
    </submittedName>
</protein>
<dbReference type="PROSITE" id="PS50943">
    <property type="entry name" value="HTH_CROC1"/>
    <property type="match status" value="1"/>
</dbReference>
<dbReference type="RefSeq" id="WP_126638889.1">
    <property type="nucleotide sequence ID" value="NZ_BIFH01000022.1"/>
</dbReference>
<dbReference type="GO" id="GO:0003677">
    <property type="term" value="F:DNA binding"/>
    <property type="evidence" value="ECO:0007669"/>
    <property type="project" value="InterPro"/>
</dbReference>
<dbReference type="Gene3D" id="1.10.260.40">
    <property type="entry name" value="lambda repressor-like DNA-binding domains"/>
    <property type="match status" value="1"/>
</dbReference>
<keyword evidence="3" id="KW-1185">Reference proteome</keyword>
<feature type="domain" description="HTH cro/C1-type" evidence="1">
    <location>
        <begin position="35"/>
        <end position="82"/>
    </location>
</feature>
<dbReference type="EMBL" id="BIFH01000022">
    <property type="protein sequence ID" value="GCD96858.1"/>
    <property type="molecule type" value="Genomic_DNA"/>
</dbReference>
<accession>A0A401YQH5</accession>
<dbReference type="Proteomes" id="UP000286931">
    <property type="component" value="Unassembled WGS sequence"/>
</dbReference>
<dbReference type="AlphaFoldDB" id="A0A401YQH5"/>
<comment type="caution">
    <text evidence="2">The sequence shown here is derived from an EMBL/GenBank/DDBJ whole genome shotgun (WGS) entry which is preliminary data.</text>
</comment>
<dbReference type="InterPro" id="IPR041413">
    <property type="entry name" value="MLTR_LBD"/>
</dbReference>
<reference evidence="2 3" key="1">
    <citation type="submission" date="2018-12" db="EMBL/GenBank/DDBJ databases">
        <title>Draft genome sequence of Embleya hyalina NBRC 13850T.</title>
        <authorList>
            <person name="Komaki H."/>
            <person name="Hosoyama A."/>
            <person name="Kimura A."/>
            <person name="Ichikawa N."/>
            <person name="Tamura T."/>
        </authorList>
    </citation>
    <scope>NUCLEOTIDE SEQUENCE [LARGE SCALE GENOMIC DNA]</scope>
    <source>
        <strain evidence="2 3">NBRC 13850</strain>
    </source>
</reference>
<proteinExistence type="predicted"/>
<dbReference type="OrthoDB" id="3542608at2"/>
<name>A0A401YQH5_9ACTN</name>
<evidence type="ECO:0000259" key="1">
    <source>
        <dbReference type="PROSITE" id="PS50943"/>
    </source>
</evidence>
<dbReference type="InterPro" id="IPR001387">
    <property type="entry name" value="Cro/C1-type_HTH"/>
</dbReference>
<dbReference type="PANTHER" id="PTHR35010">
    <property type="entry name" value="BLL4672 PROTEIN-RELATED"/>
    <property type="match status" value="1"/>
</dbReference>
<sequence>MDVPQTLGGFLQSRRARVAPQSAGLRGGGRRRVPGLRREELAQLAGISVEYYQRLEQGRAVRPSDAVLDALARELGLDRAERNHLRALAHPRRECASESPPAASRIRPELQRVLALMDRVPALVVNDRFDVLAANALALRLFVGIATVEPAARNLARYLFLDPEARDFYVEWDEVAAATAAQLGLAEGLRPGDRELAALIAELSAGSTEFRGFRDTGDVEQRSHGTKTFRHPAVGVLDLHYENLDLVGDPGRRLVTFSPRADGAAEAGLQLLRSWTSPDPAVLPGAEEAADLMIDEVGRG</sequence>
<dbReference type="SUPFAM" id="SSF47413">
    <property type="entry name" value="lambda repressor-like DNA-binding domains"/>
    <property type="match status" value="1"/>
</dbReference>
<evidence type="ECO:0000313" key="2">
    <source>
        <dbReference type="EMBL" id="GCD96858.1"/>
    </source>
</evidence>
<dbReference type="InterPro" id="IPR010982">
    <property type="entry name" value="Lambda_DNA-bd_dom_sf"/>
</dbReference>
<dbReference type="CDD" id="cd00093">
    <property type="entry name" value="HTH_XRE"/>
    <property type="match status" value="1"/>
</dbReference>
<dbReference type="Pfam" id="PF13560">
    <property type="entry name" value="HTH_31"/>
    <property type="match status" value="1"/>
</dbReference>
<dbReference type="Pfam" id="PF17765">
    <property type="entry name" value="MLTR_LBD"/>
    <property type="match status" value="1"/>
</dbReference>
<dbReference type="Gene3D" id="3.30.450.180">
    <property type="match status" value="1"/>
</dbReference>
<organism evidence="2 3">
    <name type="scientific">Embleya hyalina</name>
    <dbReference type="NCBI Taxonomy" id="516124"/>
    <lineage>
        <taxon>Bacteria</taxon>
        <taxon>Bacillati</taxon>
        <taxon>Actinomycetota</taxon>
        <taxon>Actinomycetes</taxon>
        <taxon>Kitasatosporales</taxon>
        <taxon>Streptomycetaceae</taxon>
        <taxon>Embleya</taxon>
    </lineage>
</organism>
<gene>
    <name evidence="2" type="ORF">EHYA_04545</name>
</gene>
<evidence type="ECO:0000313" key="3">
    <source>
        <dbReference type="Proteomes" id="UP000286931"/>
    </source>
</evidence>
<dbReference type="SMART" id="SM00530">
    <property type="entry name" value="HTH_XRE"/>
    <property type="match status" value="1"/>
</dbReference>